<dbReference type="GeneTree" id="ENSGT00400000022679"/>
<name>A0A2I3G8Y1_NOMLE</name>
<keyword evidence="3" id="KW-1185">Reference proteome</keyword>
<organism evidence="2 3">
    <name type="scientific">Nomascus leucogenys</name>
    <name type="common">Northern white-cheeked gibbon</name>
    <name type="synonym">Hylobates leucogenys</name>
    <dbReference type="NCBI Taxonomy" id="61853"/>
    <lineage>
        <taxon>Eukaryota</taxon>
        <taxon>Metazoa</taxon>
        <taxon>Chordata</taxon>
        <taxon>Craniata</taxon>
        <taxon>Vertebrata</taxon>
        <taxon>Euteleostomi</taxon>
        <taxon>Mammalia</taxon>
        <taxon>Eutheria</taxon>
        <taxon>Euarchontoglires</taxon>
        <taxon>Primates</taxon>
        <taxon>Haplorrhini</taxon>
        <taxon>Catarrhini</taxon>
        <taxon>Hylobatidae</taxon>
        <taxon>Nomascus</taxon>
    </lineage>
</organism>
<reference evidence="2" key="2">
    <citation type="submission" date="2025-08" db="UniProtKB">
        <authorList>
            <consortium name="Ensembl"/>
        </authorList>
    </citation>
    <scope>IDENTIFICATION</scope>
</reference>
<proteinExistence type="predicted"/>
<dbReference type="EMBL" id="ADFV01021456">
    <property type="status" value="NOT_ANNOTATED_CDS"/>
    <property type="molecule type" value="Genomic_DNA"/>
</dbReference>
<sequence>SLGEARRNAQPSPAPAPAGTDPLGTAGTARNQAGFGIGMQLRFTRGKKLLSSSLSSSPLALPRGHEEQVQVRTSLSRQKGQTELPAETSESDIQTLLLRNLTASKTCMRGLLQKSFLRRRTFHQFEERLHCN</sequence>
<dbReference type="InParanoid" id="A0A2I3G8Y1"/>
<protein>
    <submittedName>
        <fullName evidence="2">Phorbol-12-myristate-13-acetate-induced protein 1</fullName>
    </submittedName>
</protein>
<dbReference type="Ensembl" id="ENSNLET00000057248.1">
    <property type="protein sequence ID" value="ENSNLEP00000027757.1"/>
    <property type="gene ID" value="ENSNLEG00000031514.1"/>
</dbReference>
<dbReference type="Proteomes" id="UP000001073">
    <property type="component" value="Chromosome 4"/>
</dbReference>
<evidence type="ECO:0000256" key="1">
    <source>
        <dbReference type="SAM" id="MobiDB-lite"/>
    </source>
</evidence>
<feature type="region of interest" description="Disordered" evidence="1">
    <location>
        <begin position="1"/>
        <end position="31"/>
    </location>
</feature>
<reference evidence="2 3" key="1">
    <citation type="submission" date="2012-10" db="EMBL/GenBank/DDBJ databases">
        <authorList>
            <consortium name="Gibbon Genome Sequencing Consortium"/>
        </authorList>
    </citation>
    <scope>NUCLEOTIDE SEQUENCE [LARGE SCALE GENOMIC DNA]</scope>
</reference>
<evidence type="ECO:0000313" key="2">
    <source>
        <dbReference type="Ensembl" id="ENSNLEP00000027757.1"/>
    </source>
</evidence>
<feature type="compositionally biased region" description="Polar residues" evidence="1">
    <location>
        <begin position="70"/>
        <end position="81"/>
    </location>
</feature>
<feature type="region of interest" description="Disordered" evidence="1">
    <location>
        <begin position="54"/>
        <end position="91"/>
    </location>
</feature>
<dbReference type="AlphaFoldDB" id="A0A2I3G8Y1"/>
<evidence type="ECO:0000313" key="3">
    <source>
        <dbReference type="Proteomes" id="UP000001073"/>
    </source>
</evidence>
<gene>
    <name evidence="2" type="primary">PMAIP1</name>
</gene>
<accession>A0A2I3G8Y1</accession>
<reference evidence="2" key="3">
    <citation type="submission" date="2025-09" db="UniProtKB">
        <authorList>
            <consortium name="Ensembl"/>
        </authorList>
    </citation>
    <scope>IDENTIFICATION</scope>
</reference>